<dbReference type="Proteomes" id="UP000018888">
    <property type="component" value="Unassembled WGS sequence"/>
</dbReference>
<protein>
    <submittedName>
        <fullName evidence="1">Uncharacterized protein</fullName>
    </submittedName>
</protein>
<reference evidence="1 2" key="2">
    <citation type="journal article" date="2018" name="New Phytol.">
        <title>High intraspecific genome diversity in the model arbuscular mycorrhizal symbiont Rhizophagus irregularis.</title>
        <authorList>
            <person name="Chen E.C.H."/>
            <person name="Morin E."/>
            <person name="Beaudet D."/>
            <person name="Noel J."/>
            <person name="Yildirir G."/>
            <person name="Ndikumana S."/>
            <person name="Charron P."/>
            <person name="St-Onge C."/>
            <person name="Giorgi J."/>
            <person name="Kruger M."/>
            <person name="Marton T."/>
            <person name="Ropars J."/>
            <person name="Grigoriev I.V."/>
            <person name="Hainaut M."/>
            <person name="Henrissat B."/>
            <person name="Roux C."/>
            <person name="Martin F."/>
            <person name="Corradi N."/>
        </authorList>
    </citation>
    <scope>NUCLEOTIDE SEQUENCE [LARGE SCALE GENOMIC DNA]</scope>
    <source>
        <strain evidence="1 2">DAOM 197198</strain>
    </source>
</reference>
<evidence type="ECO:0000313" key="2">
    <source>
        <dbReference type="Proteomes" id="UP000018888"/>
    </source>
</evidence>
<name>A0A2P4QP72_RHIID</name>
<reference evidence="1 2" key="1">
    <citation type="journal article" date="2013" name="Proc. Natl. Acad. Sci. U.S.A.">
        <title>Genome of an arbuscular mycorrhizal fungus provides insight into the oldest plant symbiosis.</title>
        <authorList>
            <person name="Tisserant E."/>
            <person name="Malbreil M."/>
            <person name="Kuo A."/>
            <person name="Kohler A."/>
            <person name="Symeonidi A."/>
            <person name="Balestrini R."/>
            <person name="Charron P."/>
            <person name="Duensing N."/>
            <person name="Frei Dit Frey N."/>
            <person name="Gianinazzi-Pearson V."/>
            <person name="Gilbert L.B."/>
            <person name="Handa Y."/>
            <person name="Herr J.R."/>
            <person name="Hijri M."/>
            <person name="Koul R."/>
            <person name="Kawaguchi M."/>
            <person name="Krajinski F."/>
            <person name="Lammers P.J."/>
            <person name="Masclaux F.G."/>
            <person name="Murat C."/>
            <person name="Morin E."/>
            <person name="Ndikumana S."/>
            <person name="Pagni M."/>
            <person name="Petitpierre D."/>
            <person name="Requena N."/>
            <person name="Rosikiewicz P."/>
            <person name="Riley R."/>
            <person name="Saito K."/>
            <person name="San Clemente H."/>
            <person name="Shapiro H."/>
            <person name="van Tuinen D."/>
            <person name="Becard G."/>
            <person name="Bonfante P."/>
            <person name="Paszkowski U."/>
            <person name="Shachar-Hill Y.Y."/>
            <person name="Tuskan G.A."/>
            <person name="Young P.W."/>
            <person name="Sanders I.R."/>
            <person name="Henrissat B."/>
            <person name="Rensing S.A."/>
            <person name="Grigoriev I.V."/>
            <person name="Corradi N."/>
            <person name="Roux C."/>
            <person name="Martin F."/>
        </authorList>
    </citation>
    <scope>NUCLEOTIDE SEQUENCE [LARGE SCALE GENOMIC DNA]</scope>
    <source>
        <strain evidence="1 2">DAOM 197198</strain>
    </source>
</reference>
<accession>A0A2P4QP72</accession>
<dbReference type="AlphaFoldDB" id="A0A2P4QP72"/>
<dbReference type="EMBL" id="AUPC02000024">
    <property type="protein sequence ID" value="POG79457.1"/>
    <property type="molecule type" value="Genomic_DNA"/>
</dbReference>
<keyword evidence="2" id="KW-1185">Reference proteome</keyword>
<proteinExistence type="predicted"/>
<sequence>MSSYAFHCMGGLANQMLQTTFAILLTSKGKELFLTNWRYFEFPSVWSRQQNPITHLNSYYFSDYFRLIIIMPFLLNRAINISLLKDTFVNNLITTCNLTQKNQVIDQLQNLWVLFAKLVSLTFKKTFNESNYYKMHGEAVRSPYSLCHQFTELPY</sequence>
<comment type="caution">
    <text evidence="1">The sequence shown here is derived from an EMBL/GenBank/DDBJ whole genome shotgun (WGS) entry which is preliminary data.</text>
</comment>
<gene>
    <name evidence="1" type="ORF">GLOIN_2v1765418</name>
</gene>
<organism evidence="1 2">
    <name type="scientific">Rhizophagus irregularis (strain DAOM 181602 / DAOM 197198 / MUCL 43194)</name>
    <name type="common">Arbuscular mycorrhizal fungus</name>
    <name type="synonym">Glomus intraradices</name>
    <dbReference type="NCBI Taxonomy" id="747089"/>
    <lineage>
        <taxon>Eukaryota</taxon>
        <taxon>Fungi</taxon>
        <taxon>Fungi incertae sedis</taxon>
        <taxon>Mucoromycota</taxon>
        <taxon>Glomeromycotina</taxon>
        <taxon>Glomeromycetes</taxon>
        <taxon>Glomerales</taxon>
        <taxon>Glomeraceae</taxon>
        <taxon>Rhizophagus</taxon>
    </lineage>
</organism>
<evidence type="ECO:0000313" key="1">
    <source>
        <dbReference type="EMBL" id="POG79457.1"/>
    </source>
</evidence>